<protein>
    <submittedName>
        <fullName evidence="6">Putative phosphotriesterase</fullName>
    </submittedName>
</protein>
<accession>K6VMY7</accession>
<feature type="binding site" evidence="4">
    <location>
        <position position="22"/>
    </location>
    <ligand>
        <name>Zn(2+)</name>
        <dbReference type="ChEBI" id="CHEBI:29105"/>
        <label>1</label>
    </ligand>
</feature>
<evidence type="ECO:0000313" key="6">
    <source>
        <dbReference type="EMBL" id="GAB76740.1"/>
    </source>
</evidence>
<dbReference type="InterPro" id="IPR032466">
    <property type="entry name" value="Metal_Hydrolase"/>
</dbReference>
<keyword evidence="1 4" id="KW-0479">Metal-binding</keyword>
<evidence type="ECO:0000256" key="4">
    <source>
        <dbReference type="PIRSR" id="PIRSR601559-51"/>
    </source>
</evidence>
<dbReference type="PANTHER" id="PTHR10819:SF3">
    <property type="entry name" value="PHOSPHOTRIESTERASE-RELATED PROTEIN"/>
    <property type="match status" value="1"/>
</dbReference>
<feature type="binding site" evidence="4">
    <location>
        <position position="24"/>
    </location>
    <ligand>
        <name>Zn(2+)</name>
        <dbReference type="ChEBI" id="CHEBI:29105"/>
        <label>1</label>
    </ligand>
</feature>
<feature type="binding site" description="via carbamate group" evidence="4">
    <location>
        <position position="155"/>
    </location>
    <ligand>
        <name>Zn(2+)</name>
        <dbReference type="ChEBI" id="CHEBI:29105"/>
        <label>1</label>
    </ligand>
</feature>
<dbReference type="InterPro" id="IPR001559">
    <property type="entry name" value="Phosphotriesterase"/>
</dbReference>
<dbReference type="Gene3D" id="3.20.20.140">
    <property type="entry name" value="Metal-dependent hydrolases"/>
    <property type="match status" value="1"/>
</dbReference>
<gene>
    <name evidence="6" type="ORF">AUCHE_02_01020</name>
</gene>
<dbReference type="RefSeq" id="WP_006501491.1">
    <property type="nucleotide sequence ID" value="NZ_BAGZ01000002.1"/>
</dbReference>
<dbReference type="OrthoDB" id="9795018at2"/>
<evidence type="ECO:0000256" key="2">
    <source>
        <dbReference type="ARBA" id="ARBA00022801"/>
    </source>
</evidence>
<sequence length="330" mass="36290">MSFVRTIKGDVDPSTLGVVNAHDHLIRVGAGEVYIDGDHMLDDVDKAAQEATYFVEASKNWSTGGTVVDMCPAACGRSITKLNEVDDKVDDLQVIVASGFHQQKVYLEVHTTWVHQYTVNQIADLLIADICEGVDEYDYMGPLVKRHTSKAGVLKWATAYGKITDWEKKTGEAVVIAHKETGCPINTHTTAGTAALEQAHFLLGLGAIPEKTAIGHVQRNADVWYLEQIMKLGCYLELDGTNRIKYLPDHHRVNLVRSFEADGFGKQILLGTDSGKASYQKVYGSVTGIDFDPAVFAPRLIDEGVDRAYVQDLLVGNAREFFAFADGKQQ</sequence>
<evidence type="ECO:0000256" key="5">
    <source>
        <dbReference type="PROSITE-ProRule" id="PRU00679"/>
    </source>
</evidence>
<feature type="binding site" description="via carbamate group" evidence="4">
    <location>
        <position position="155"/>
    </location>
    <ligand>
        <name>Zn(2+)</name>
        <dbReference type="ChEBI" id="CHEBI:29105"/>
        <label>2</label>
    </ligand>
</feature>
<feature type="binding site" evidence="4">
    <location>
        <position position="188"/>
    </location>
    <ligand>
        <name>Zn(2+)</name>
        <dbReference type="ChEBI" id="CHEBI:29105"/>
        <label>2</label>
    </ligand>
</feature>
<dbReference type="Proteomes" id="UP000008495">
    <property type="component" value="Unassembled WGS sequence"/>
</dbReference>
<evidence type="ECO:0000256" key="1">
    <source>
        <dbReference type="ARBA" id="ARBA00022723"/>
    </source>
</evidence>
<dbReference type="STRING" id="100225.SAMN05421595_1873"/>
<dbReference type="AlphaFoldDB" id="K6VMY7"/>
<dbReference type="GO" id="GO:0008270">
    <property type="term" value="F:zinc ion binding"/>
    <property type="evidence" value="ECO:0007669"/>
    <property type="project" value="InterPro"/>
</dbReference>
<proteinExistence type="inferred from homology"/>
<evidence type="ECO:0000313" key="7">
    <source>
        <dbReference type="Proteomes" id="UP000008495"/>
    </source>
</evidence>
<keyword evidence="2" id="KW-0378">Hydrolase</keyword>
<comment type="caution">
    <text evidence="6">The sequence shown here is derived from an EMBL/GenBank/DDBJ whole genome shotgun (WGS) entry which is preliminary data.</text>
</comment>
<organism evidence="6 7">
    <name type="scientific">Austwickia chelonae NBRC 105200</name>
    <dbReference type="NCBI Taxonomy" id="1184607"/>
    <lineage>
        <taxon>Bacteria</taxon>
        <taxon>Bacillati</taxon>
        <taxon>Actinomycetota</taxon>
        <taxon>Actinomycetes</taxon>
        <taxon>Micrococcales</taxon>
        <taxon>Dermatophilaceae</taxon>
        <taxon>Austwickia</taxon>
    </lineage>
</organism>
<dbReference type="Pfam" id="PF02126">
    <property type="entry name" value="PTE"/>
    <property type="match status" value="1"/>
</dbReference>
<feature type="binding site" evidence="4">
    <location>
        <position position="273"/>
    </location>
    <ligand>
        <name>Zn(2+)</name>
        <dbReference type="ChEBI" id="CHEBI:29105"/>
        <label>1</label>
    </ligand>
</feature>
<feature type="binding site" evidence="4">
    <location>
        <position position="216"/>
    </location>
    <ligand>
        <name>Zn(2+)</name>
        <dbReference type="ChEBI" id="CHEBI:29105"/>
        <label>2</label>
    </ligand>
</feature>
<name>K6VMY7_9MICO</name>
<comment type="similarity">
    <text evidence="5">Belongs to the metallo-dependent hydrolases superfamily. Phosphotriesterase family.</text>
</comment>
<keyword evidence="7" id="KW-1185">Reference proteome</keyword>
<comment type="cofactor">
    <cofactor evidence="4">
        <name>a divalent metal cation</name>
        <dbReference type="ChEBI" id="CHEBI:60240"/>
    </cofactor>
    <text evidence="4">Binds 2 divalent metal cations per subunit.</text>
</comment>
<dbReference type="eggNOG" id="COG1735">
    <property type="taxonomic scope" value="Bacteria"/>
</dbReference>
<evidence type="ECO:0000256" key="3">
    <source>
        <dbReference type="PIRSR" id="PIRSR601559-50"/>
    </source>
</evidence>
<dbReference type="PROSITE" id="PS51347">
    <property type="entry name" value="PHOSPHOTRIESTERASE_2"/>
    <property type="match status" value="1"/>
</dbReference>
<dbReference type="EMBL" id="BAGZ01000002">
    <property type="protein sequence ID" value="GAB76740.1"/>
    <property type="molecule type" value="Genomic_DNA"/>
</dbReference>
<dbReference type="GO" id="GO:0016787">
    <property type="term" value="F:hydrolase activity"/>
    <property type="evidence" value="ECO:0007669"/>
    <property type="project" value="UniProtKB-KW"/>
</dbReference>
<reference evidence="6 7" key="1">
    <citation type="submission" date="2012-08" db="EMBL/GenBank/DDBJ databases">
        <title>Whole genome shotgun sequence of Austwickia chelonae NBRC 105200.</title>
        <authorList>
            <person name="Yoshida I."/>
            <person name="Hosoyama A."/>
            <person name="Tsuchikane K."/>
            <person name="Katsumata H."/>
            <person name="Ando Y."/>
            <person name="Ohji S."/>
            <person name="Hamada M."/>
            <person name="Tamura T."/>
            <person name="Yamazoe A."/>
            <person name="Yamazaki S."/>
            <person name="Fujita N."/>
        </authorList>
    </citation>
    <scope>NUCLEOTIDE SEQUENCE [LARGE SCALE GENOMIC DNA]</scope>
    <source>
        <strain evidence="6 7">NBRC 105200</strain>
    </source>
</reference>
<dbReference type="PIRSF" id="PIRSF016839">
    <property type="entry name" value="PhP"/>
    <property type="match status" value="1"/>
</dbReference>
<dbReference type="PANTHER" id="PTHR10819">
    <property type="entry name" value="PHOSPHOTRIESTERASE-RELATED"/>
    <property type="match status" value="1"/>
</dbReference>
<dbReference type="SUPFAM" id="SSF51556">
    <property type="entry name" value="Metallo-dependent hydrolases"/>
    <property type="match status" value="1"/>
</dbReference>
<feature type="modified residue" description="N6-carboxylysine" evidence="3 5">
    <location>
        <position position="155"/>
    </location>
</feature>